<protein>
    <recommendedName>
        <fullName evidence="1">Transcriptional regulator TetR C-terminal Proteobacteria type domain-containing protein</fullName>
    </recommendedName>
</protein>
<evidence type="ECO:0000313" key="2">
    <source>
        <dbReference type="EMBL" id="SKC08699.1"/>
    </source>
</evidence>
<keyword evidence="3" id="KW-1185">Reference proteome</keyword>
<evidence type="ECO:0000259" key="1">
    <source>
        <dbReference type="Pfam" id="PF14246"/>
    </source>
</evidence>
<dbReference type="Pfam" id="PF14246">
    <property type="entry name" value="TetR_C_7"/>
    <property type="match status" value="1"/>
</dbReference>
<dbReference type="InterPro" id="IPR039536">
    <property type="entry name" value="TetR_C_Proteobacteria"/>
</dbReference>
<dbReference type="AlphaFoldDB" id="A0A1T5GJY0"/>
<gene>
    <name evidence="2" type="ORF">SAMN06295937_10824</name>
</gene>
<proteinExistence type="predicted"/>
<dbReference type="EMBL" id="FUYP01000082">
    <property type="protein sequence ID" value="SKC08699.1"/>
    <property type="molecule type" value="Genomic_DNA"/>
</dbReference>
<reference evidence="3" key="1">
    <citation type="submission" date="2017-02" db="EMBL/GenBank/DDBJ databases">
        <authorList>
            <person name="Varghese N."/>
            <person name="Submissions S."/>
        </authorList>
    </citation>
    <scope>NUCLEOTIDE SEQUENCE [LARGE SCALE GENOMIC DNA]</scope>
    <source>
        <strain evidence="3">R11H</strain>
    </source>
</reference>
<feature type="domain" description="Transcriptional regulator TetR C-terminal Proteobacteria type" evidence="1">
    <location>
        <begin position="1"/>
        <end position="88"/>
    </location>
</feature>
<dbReference type="Proteomes" id="UP000190044">
    <property type="component" value="Unassembled WGS sequence"/>
</dbReference>
<name>A0A1T5GJY0_9SPHN</name>
<accession>A0A1T5GJY0</accession>
<dbReference type="Gene3D" id="1.10.357.10">
    <property type="entry name" value="Tetracycline Repressor, domain 2"/>
    <property type="match status" value="1"/>
</dbReference>
<sequence length="101" mass="10896">MWRTVIESRAESPQIDLAMNNGLKRTLAPMIDYFERAGEVGILAIEDAEAGARVFAELASGGLAAFMCSPASPDEQAVTLRFALDIFLLGASPRQPAPHHK</sequence>
<evidence type="ECO:0000313" key="3">
    <source>
        <dbReference type="Proteomes" id="UP000190044"/>
    </source>
</evidence>
<organism evidence="2 3">
    <name type="scientific">Sphingopyxis flava</name>
    <dbReference type="NCBI Taxonomy" id="1507287"/>
    <lineage>
        <taxon>Bacteria</taxon>
        <taxon>Pseudomonadati</taxon>
        <taxon>Pseudomonadota</taxon>
        <taxon>Alphaproteobacteria</taxon>
        <taxon>Sphingomonadales</taxon>
        <taxon>Sphingomonadaceae</taxon>
        <taxon>Sphingopyxis</taxon>
    </lineage>
</organism>